<evidence type="ECO:0000313" key="2">
    <source>
        <dbReference type="EMBL" id="VFJ93369.1"/>
    </source>
</evidence>
<dbReference type="EMBL" id="CAADFJ010000041">
    <property type="protein sequence ID" value="VFK00177.1"/>
    <property type="molecule type" value="Genomic_DNA"/>
</dbReference>
<organism evidence="1">
    <name type="scientific">Candidatus Kentrum eta</name>
    <dbReference type="NCBI Taxonomy" id="2126337"/>
    <lineage>
        <taxon>Bacteria</taxon>
        <taxon>Pseudomonadati</taxon>
        <taxon>Pseudomonadota</taxon>
        <taxon>Gammaproteobacteria</taxon>
        <taxon>Candidatus Kentrum</taxon>
    </lineage>
</organism>
<evidence type="ECO:0000313" key="3">
    <source>
        <dbReference type="EMBL" id="VFK00177.1"/>
    </source>
</evidence>
<dbReference type="AlphaFoldDB" id="A0A450UIW4"/>
<accession>A0A450UIW4</accession>
<proteinExistence type="predicted"/>
<dbReference type="EMBL" id="CAADFG010000044">
    <property type="protein sequence ID" value="VFJ92486.1"/>
    <property type="molecule type" value="Genomic_DNA"/>
</dbReference>
<reference evidence="1" key="1">
    <citation type="submission" date="2019-02" db="EMBL/GenBank/DDBJ databases">
        <authorList>
            <person name="Gruber-Vodicka R. H."/>
            <person name="Seah K. B. B."/>
        </authorList>
    </citation>
    <scope>NUCLEOTIDE SEQUENCE</scope>
    <source>
        <strain evidence="3">BECK_SA2B12</strain>
        <strain evidence="1">BECK_SA2B15</strain>
        <strain evidence="2">BECK_SA2B20</strain>
    </source>
</reference>
<dbReference type="EMBL" id="CAADFI010000043">
    <property type="protein sequence ID" value="VFJ93369.1"/>
    <property type="molecule type" value="Genomic_DNA"/>
</dbReference>
<sequence>MLSPSFPLNKDYLSFLIGGGRNQEKLAVELLVDRKVVRRTSGYNGDVLDWIAWDVRPFHGRQAVLRMTDGSTDDYWGHLVVDHVVLSDEPARASVHQGRWVDHGTDFYAVQS</sequence>
<protein>
    <submittedName>
        <fullName evidence="1">Uncharacterized protein</fullName>
    </submittedName>
</protein>
<name>A0A450UIW4_9GAMM</name>
<evidence type="ECO:0000313" key="1">
    <source>
        <dbReference type="EMBL" id="VFJ92486.1"/>
    </source>
</evidence>
<gene>
    <name evidence="1" type="ORF">BECKH772A_GA0070896_100445</name>
    <name evidence="2" type="ORF">BECKH772B_GA0070898_100435</name>
    <name evidence="3" type="ORF">BECKH772C_GA0070978_100415</name>
</gene>